<sequence length="480" mass="53950">MADDLINEMLRSILGETAPKSVNFAEINRDIIPVEGQRQDRIFSSNKEYDLTGIEVSDEYLAVEKVLTSGIPAAMFVTGEAGTGKSTMIHYLMNKMEGVALVAPTAIAATNIGGVTLHSFFGLSPAHCEPDDDIVIPMAKRIVLEKMTCLIIDEISMVSPNLIDVIDKILRQARESHLPFGGVPVLFVGDLFQLPPVVSSQEESIFFSHRYHTRFFFSANVFENINIVPVRLRQVRRQSDATMTTALADIRIGHNLDVSLGLFNRECYLKRTGQPEQDNVHLVPTNSKANEINSRMLAKLPGETFIYHAKTEGIKDISKWRLNVPSRLELKVGAKVVFLKNNTPYWINGDTAVVVELAEDKILVKLDRTDNALLVQKNSWHQLRYSYNYQSRQLEKEIVASFEQYPLAPGWALTIHKSQGMTLTDYTIDFSTTPFDSGQVYVALSRAKTMESIRLTYPVKKSFVKVESAIIQFYQKLGLL</sequence>
<reference evidence="2" key="1">
    <citation type="submission" date="2022-05" db="EMBL/GenBank/DDBJ databases">
        <title>Description of a novel species of Leclercia; Leclercia tamurae and the Proposal for a Novel Genus Silvania gen. nov. Containing Two Novel Species Silvania hatchlandensis sp. nov. and Silvania confinis sp. nov. Isolated from the Rhizosphere of Oak.</title>
        <authorList>
            <person name="Maddock D.W."/>
            <person name="Brady C.L."/>
            <person name="Denman S."/>
            <person name="Arnold D."/>
        </authorList>
    </citation>
    <scope>NUCLEOTIDE SEQUENCE</scope>
    <source>
        <strain evidence="2">H19S6</strain>
    </source>
</reference>
<dbReference type="GO" id="GO:0006281">
    <property type="term" value="P:DNA repair"/>
    <property type="evidence" value="ECO:0007669"/>
    <property type="project" value="InterPro"/>
</dbReference>
<dbReference type="GO" id="GO:0003678">
    <property type="term" value="F:DNA helicase activity"/>
    <property type="evidence" value="ECO:0007669"/>
    <property type="project" value="InterPro"/>
</dbReference>
<accession>A0A9J6Q3D1</accession>
<dbReference type="Gene3D" id="3.40.50.300">
    <property type="entry name" value="P-loop containing nucleotide triphosphate hydrolases"/>
    <property type="match status" value="2"/>
</dbReference>
<dbReference type="InterPro" id="IPR051055">
    <property type="entry name" value="PIF1_helicase"/>
</dbReference>
<feature type="domain" description="DNA helicase Pif1-like DEAD-box helicase" evidence="1">
    <location>
        <begin position="70"/>
        <end position="207"/>
    </location>
</feature>
<dbReference type="CDD" id="cd18809">
    <property type="entry name" value="SF1_C_RecD"/>
    <property type="match status" value="1"/>
</dbReference>
<organism evidence="2 3">
    <name type="scientific">Silvania hatchlandensis</name>
    <dbReference type="NCBI Taxonomy" id="2926469"/>
    <lineage>
        <taxon>Bacteria</taxon>
        <taxon>Pseudomonadati</taxon>
        <taxon>Pseudomonadota</taxon>
        <taxon>Gammaproteobacteria</taxon>
        <taxon>Enterobacterales</taxon>
        <taxon>Enterobacteriaceae</taxon>
        <taxon>Silvania</taxon>
    </lineage>
</organism>
<evidence type="ECO:0000259" key="1">
    <source>
        <dbReference type="Pfam" id="PF05970"/>
    </source>
</evidence>
<dbReference type="Proteomes" id="UP001063816">
    <property type="component" value="Unassembled WGS sequence"/>
</dbReference>
<dbReference type="InterPro" id="IPR010285">
    <property type="entry name" value="DNA_helicase_pif1-like_DEAD"/>
</dbReference>
<evidence type="ECO:0000313" key="2">
    <source>
        <dbReference type="EMBL" id="MCU6664651.1"/>
    </source>
</evidence>
<dbReference type="AlphaFoldDB" id="A0A9J6Q3D1"/>
<dbReference type="EMBL" id="JAMGZK010000046">
    <property type="protein sequence ID" value="MCU6664651.1"/>
    <property type="molecule type" value="Genomic_DNA"/>
</dbReference>
<dbReference type="Pfam" id="PF05970">
    <property type="entry name" value="PIF1"/>
    <property type="match status" value="1"/>
</dbReference>
<dbReference type="InterPro" id="IPR027417">
    <property type="entry name" value="P-loop_NTPase"/>
</dbReference>
<dbReference type="RefSeq" id="WP_271282308.1">
    <property type="nucleotide sequence ID" value="NZ_JAMGZK010000046.1"/>
</dbReference>
<dbReference type="GO" id="GO:0000723">
    <property type="term" value="P:telomere maintenance"/>
    <property type="evidence" value="ECO:0007669"/>
    <property type="project" value="InterPro"/>
</dbReference>
<keyword evidence="3" id="KW-1185">Reference proteome</keyword>
<gene>
    <name evidence="2" type="ORF">M8014_09915</name>
</gene>
<dbReference type="PANTHER" id="PTHR47642">
    <property type="entry name" value="ATP-DEPENDENT DNA HELICASE"/>
    <property type="match status" value="1"/>
</dbReference>
<proteinExistence type="predicted"/>
<evidence type="ECO:0000313" key="3">
    <source>
        <dbReference type="Proteomes" id="UP001063816"/>
    </source>
</evidence>
<comment type="caution">
    <text evidence="2">The sequence shown here is derived from an EMBL/GenBank/DDBJ whole genome shotgun (WGS) entry which is preliminary data.</text>
</comment>
<protein>
    <submittedName>
        <fullName evidence="2">AAA family ATPase</fullName>
    </submittedName>
</protein>
<name>A0A9J6Q3D1_9ENTR</name>
<dbReference type="SUPFAM" id="SSF52540">
    <property type="entry name" value="P-loop containing nucleoside triphosphate hydrolases"/>
    <property type="match status" value="2"/>
</dbReference>